<feature type="domain" description="F-box" evidence="4">
    <location>
        <begin position="32"/>
        <end position="63"/>
    </location>
</feature>
<evidence type="ECO:0000313" key="7">
    <source>
        <dbReference type="EMBL" id="RZC11764.1"/>
    </source>
</evidence>
<evidence type="ECO:0000259" key="4">
    <source>
        <dbReference type="Pfam" id="PF12937"/>
    </source>
</evidence>
<evidence type="ECO:0000256" key="2">
    <source>
        <dbReference type="SAM" id="MobiDB-lite"/>
    </source>
</evidence>
<dbReference type="GO" id="GO:0019005">
    <property type="term" value="C:SCF ubiquitin ligase complex"/>
    <property type="evidence" value="ECO:0007669"/>
    <property type="project" value="TreeGrafter"/>
</dbReference>
<dbReference type="FunFam" id="3.80.10.10:FF:000449">
    <property type="entry name" value="F-box protein SKIP2"/>
    <property type="match status" value="1"/>
</dbReference>
<dbReference type="Gene3D" id="3.40.50.720">
    <property type="entry name" value="NAD(P)-binding Rossmann-like Domain"/>
    <property type="match status" value="1"/>
</dbReference>
<evidence type="ECO:0000259" key="3">
    <source>
        <dbReference type="Pfam" id="PF03949"/>
    </source>
</evidence>
<dbReference type="InterPro" id="IPR032675">
    <property type="entry name" value="LRR_dom_sf"/>
</dbReference>
<feature type="compositionally biased region" description="Low complexity" evidence="2">
    <location>
        <begin position="483"/>
        <end position="494"/>
    </location>
</feature>
<sequence length="665" mass="72763">MGQAPSTPVSSTDLSHRDIFTTDESIGRDYTADIPDECLAGIFQFLSSVDRKTCSAVCRRWLRVDGENRQRLSLNAKASLVDFVPSLFSRFDSVTKLALRCDRKSTSVNDDALVLISLRCRNLVRLKLRGCREVTEHGMADVAKNCTNLKKLSCGSCAFGAKGVYAFVNNSIVLEEVSIKRLRGVEKDNNDGVDGAESLPLSVTSSSLRSICLKELVNGHCFAPLIVNSKKLETLKLIRCLGDWDVTLESVGKLNSGLVEIHLEKVQVSDVGLLGVSKCLKLESLHLVKTPECSDVGLCEVAERCKMLKKLHIDGWRTNRIGDCGLMSVAKHCPNLQELVLIAMYPTSLSLAAIVSGCQGLERFALCGICTVGDAEIESIVAKCGALRKLCIKGCPVSNAGIAALASGCPNLVKLKVRKCRRVNGEVVEWLRERRSSLVFSIDYSTEVEALDGSGSDVGAQESSMASPPIDTTQVSMVDDPPSSSNNSSSNNNNNRLSMFRNKFGFLAGRNLVPCAFRKWANIDDISTLKPDPKMFNMMIYIHKKAGSYEKARKTFALMAELGIQQTTGLVTTERNSLDPAAAPFAKNPRDIEGLTEGASIIEVVKKIRSHVLLGLSGVGGIFNEESSSSGLEKDKLLEHEEYMATPVFVHTKLVRLLWQFKERW</sequence>
<dbReference type="SMART" id="SM00367">
    <property type="entry name" value="LRR_CC"/>
    <property type="match status" value="6"/>
</dbReference>
<evidence type="ECO:0000313" key="6">
    <source>
        <dbReference type="EMBL" id="RZC11763.1"/>
    </source>
</evidence>
<dbReference type="GO" id="GO:0005737">
    <property type="term" value="C:cytoplasm"/>
    <property type="evidence" value="ECO:0007669"/>
    <property type="project" value="UniProtKB-ARBA"/>
</dbReference>
<dbReference type="PANTHER" id="PTHR13318:SF76">
    <property type="entry name" value="F-BOX PROTEIN SKIP2"/>
    <property type="match status" value="1"/>
</dbReference>
<evidence type="ECO:0000313" key="8">
    <source>
        <dbReference type="Proteomes" id="UP000289340"/>
    </source>
</evidence>
<name>A0A445KLU4_GLYSO</name>
<gene>
    <name evidence="6" type="ORF">D0Y65_011812</name>
</gene>
<proteinExistence type="predicted"/>
<dbReference type="Proteomes" id="UP000289340">
    <property type="component" value="Chromosome 5"/>
</dbReference>
<dbReference type="GO" id="GO:0051287">
    <property type="term" value="F:NAD binding"/>
    <property type="evidence" value="ECO:0007669"/>
    <property type="project" value="InterPro"/>
</dbReference>
<dbReference type="SUPFAM" id="SSF52047">
    <property type="entry name" value="RNI-like"/>
    <property type="match status" value="1"/>
</dbReference>
<dbReference type="InterPro" id="IPR012302">
    <property type="entry name" value="Malic_NAD-bd"/>
</dbReference>
<dbReference type="SUPFAM" id="SSF51735">
    <property type="entry name" value="NAD(P)-binding Rossmann-fold domains"/>
    <property type="match status" value="1"/>
</dbReference>
<evidence type="ECO:0000256" key="1">
    <source>
        <dbReference type="PROSITE-ProRule" id="PRU00708"/>
    </source>
</evidence>
<feature type="repeat" description="PPR" evidence="1">
    <location>
        <begin position="532"/>
        <end position="566"/>
    </location>
</feature>
<dbReference type="PROSITE" id="PS51375">
    <property type="entry name" value="PPR"/>
    <property type="match status" value="1"/>
</dbReference>
<feature type="compositionally biased region" description="Polar residues" evidence="2">
    <location>
        <begin position="461"/>
        <end position="476"/>
    </location>
</feature>
<dbReference type="InterPro" id="IPR006553">
    <property type="entry name" value="Leu-rich_rpt_Cys-con_subtyp"/>
</dbReference>
<dbReference type="AlphaFoldDB" id="A0A445KLU4"/>
<reference evidence="6 8" key="1">
    <citation type="submission" date="2018-09" db="EMBL/GenBank/DDBJ databases">
        <title>A high-quality reference genome of wild soybean provides a powerful tool to mine soybean genomes.</title>
        <authorList>
            <person name="Xie M."/>
            <person name="Chung C.Y.L."/>
            <person name="Li M.-W."/>
            <person name="Wong F.-L."/>
            <person name="Chan T.-F."/>
            <person name="Lam H.-M."/>
        </authorList>
    </citation>
    <scope>NUCLEOTIDE SEQUENCE [LARGE SCALE GENOMIC DNA]</scope>
    <source>
        <strain evidence="8">cv. W05</strain>
        <tissue evidence="6">Hypocotyl of etiolated seedlings</tissue>
    </source>
</reference>
<dbReference type="InterPro" id="IPR036291">
    <property type="entry name" value="NAD(P)-bd_dom_sf"/>
</dbReference>
<dbReference type="FunFam" id="1.20.1280.50:FF:000005">
    <property type="entry name" value="F-box/LRR-repeat protein 3 isoform X1"/>
    <property type="match status" value="1"/>
</dbReference>
<feature type="domain" description="Malic enzyme NAD-binding" evidence="3">
    <location>
        <begin position="566"/>
        <end position="626"/>
    </location>
</feature>
<dbReference type="Gene3D" id="1.20.1280.50">
    <property type="match status" value="1"/>
</dbReference>
<dbReference type="GO" id="GO:0031146">
    <property type="term" value="P:SCF-dependent proteasomal ubiquitin-dependent protein catabolic process"/>
    <property type="evidence" value="ECO:0007669"/>
    <property type="project" value="TreeGrafter"/>
</dbReference>
<dbReference type="InterPro" id="IPR036047">
    <property type="entry name" value="F-box-like_dom_sf"/>
</dbReference>
<comment type="caution">
    <text evidence="6">The sequence shown here is derived from an EMBL/GenBank/DDBJ whole genome shotgun (WGS) entry which is preliminary data.</text>
</comment>
<feature type="domain" description="F-box/LRR-repeat protein 15-like leucin rich repeat" evidence="5">
    <location>
        <begin position="267"/>
        <end position="426"/>
    </location>
</feature>
<dbReference type="InterPro" id="IPR057207">
    <property type="entry name" value="FBXL15_LRR"/>
</dbReference>
<keyword evidence="8" id="KW-1185">Reference proteome</keyword>
<dbReference type="EMBL" id="QZWG01000005">
    <property type="protein sequence ID" value="RZC11764.1"/>
    <property type="molecule type" value="Genomic_DNA"/>
</dbReference>
<dbReference type="InterPro" id="IPR002885">
    <property type="entry name" value="PPR_rpt"/>
</dbReference>
<protein>
    <submittedName>
        <fullName evidence="6">F-box protein SKIP2 isoform A</fullName>
    </submittedName>
    <submittedName>
        <fullName evidence="7">F-box protein SKIP2 isoform B</fullName>
    </submittedName>
</protein>
<organism evidence="6 8">
    <name type="scientific">Glycine soja</name>
    <name type="common">Wild soybean</name>
    <dbReference type="NCBI Taxonomy" id="3848"/>
    <lineage>
        <taxon>Eukaryota</taxon>
        <taxon>Viridiplantae</taxon>
        <taxon>Streptophyta</taxon>
        <taxon>Embryophyta</taxon>
        <taxon>Tracheophyta</taxon>
        <taxon>Spermatophyta</taxon>
        <taxon>Magnoliopsida</taxon>
        <taxon>eudicotyledons</taxon>
        <taxon>Gunneridae</taxon>
        <taxon>Pentapetalae</taxon>
        <taxon>rosids</taxon>
        <taxon>fabids</taxon>
        <taxon>Fabales</taxon>
        <taxon>Fabaceae</taxon>
        <taxon>Papilionoideae</taxon>
        <taxon>50 kb inversion clade</taxon>
        <taxon>NPAAA clade</taxon>
        <taxon>indigoferoid/millettioid clade</taxon>
        <taxon>Phaseoleae</taxon>
        <taxon>Glycine</taxon>
        <taxon>Glycine subgen. Soja</taxon>
    </lineage>
</organism>
<dbReference type="Pfam" id="PF12937">
    <property type="entry name" value="F-box-like"/>
    <property type="match status" value="1"/>
</dbReference>
<feature type="region of interest" description="Disordered" evidence="2">
    <location>
        <begin position="453"/>
        <end position="494"/>
    </location>
</feature>
<dbReference type="InterPro" id="IPR001810">
    <property type="entry name" value="F-box_dom"/>
</dbReference>
<dbReference type="Pfam" id="PF25372">
    <property type="entry name" value="DUF7885"/>
    <property type="match status" value="1"/>
</dbReference>
<dbReference type="SUPFAM" id="SSF81383">
    <property type="entry name" value="F-box domain"/>
    <property type="match status" value="1"/>
</dbReference>
<evidence type="ECO:0000259" key="5">
    <source>
        <dbReference type="Pfam" id="PF25372"/>
    </source>
</evidence>
<dbReference type="EMBL" id="QZWG01000005">
    <property type="protein sequence ID" value="RZC11763.1"/>
    <property type="molecule type" value="Genomic_DNA"/>
</dbReference>
<dbReference type="Gene3D" id="3.80.10.10">
    <property type="entry name" value="Ribonuclease Inhibitor"/>
    <property type="match status" value="1"/>
</dbReference>
<dbReference type="Pfam" id="PF03949">
    <property type="entry name" value="Malic_M"/>
    <property type="match status" value="1"/>
</dbReference>
<dbReference type="CDD" id="cd22159">
    <property type="entry name" value="F-box_AtTIR1-like"/>
    <property type="match status" value="1"/>
</dbReference>
<accession>A0A445KLU4</accession>
<dbReference type="PANTHER" id="PTHR13318">
    <property type="entry name" value="PARTNER OF PAIRED, ISOFORM B-RELATED"/>
    <property type="match status" value="1"/>
</dbReference>